<dbReference type="EMBL" id="JACIER010000004">
    <property type="protein sequence ID" value="MBB4043424.1"/>
    <property type="molecule type" value="Genomic_DNA"/>
</dbReference>
<sequence>MKANFKYAMLLAAALTMGLSSCSNDDSTTGGGLGDGMRGEPTTMNIIAKQAGAIGTYAFTPTPTGDEAIIKTADTYIFDGAGVLEVVQNMTVAGGQATASGVTITTGPKTFFIVANAPTALATQLSGAPVTPGDPAALNKAAFEKLLANGATSVTSMSTIAVPTAGVGTGYFMTAPEGGKQQTLNPGASNSVSMKIGRAFSKANLEFPAASVVYEASLGGTLTNVSYLVRNIKDNTFNQAVYNGLQLESYNYNKWAAGPTPPLATSDFFIEGGTLSATTGFPGASQHFLTSTDADGTKALYAMENANSEPLYGTATFTQIGGVWVLDATTDVHGDDNAVLGQGPSHLPSNGDFYRIVEFDDAPVSATKVLREISNKYYAASPIQTTIDAEILAFDAANAANPAVSANVGILKYEGGKVYYSVYLTNPAAVSAPVSETFMVERNKYYYVTVKSINRLGSNTAEITNPGEEITTSVDLSANIEVGDWADASSNADL</sequence>
<evidence type="ECO:0000256" key="1">
    <source>
        <dbReference type="SAM" id="SignalP"/>
    </source>
</evidence>
<dbReference type="AlphaFoldDB" id="A0A840D1F9"/>
<comment type="caution">
    <text evidence="3">The sequence shown here is derived from an EMBL/GenBank/DDBJ whole genome shotgun (WGS) entry which is preliminary data.</text>
</comment>
<protein>
    <recommendedName>
        <fullName evidence="2">Minor fimbrium subunit Mfa1 C-terminal domain-containing protein</fullName>
    </recommendedName>
</protein>
<dbReference type="GO" id="GO:0009418">
    <property type="term" value="C:pilus shaft"/>
    <property type="evidence" value="ECO:0007669"/>
    <property type="project" value="InterPro"/>
</dbReference>
<reference evidence="3" key="1">
    <citation type="submission" date="2020-08" db="EMBL/GenBank/DDBJ databases">
        <title>Genomic Encyclopedia of Type Strains, Phase IV (KMG-IV): sequencing the most valuable type-strain genomes for metagenomic binning, comparative biology and taxonomic classification.</title>
        <authorList>
            <person name="Goeker M."/>
        </authorList>
    </citation>
    <scope>NUCLEOTIDE SEQUENCE [LARGE SCALE GENOMIC DNA]</scope>
    <source>
        <strain evidence="3">DSM 105720</strain>
    </source>
</reference>
<feature type="chain" id="PRO_5032765752" description="Minor fimbrium subunit Mfa1 C-terminal domain-containing protein" evidence="1">
    <location>
        <begin position="26"/>
        <end position="494"/>
    </location>
</feature>
<dbReference type="Proteomes" id="UP000560658">
    <property type="component" value="Unassembled WGS sequence"/>
</dbReference>
<feature type="signal peptide" evidence="1">
    <location>
        <begin position="1"/>
        <end position="25"/>
    </location>
</feature>
<evidence type="ECO:0000313" key="3">
    <source>
        <dbReference type="EMBL" id="MBB4043424.1"/>
    </source>
</evidence>
<proteinExistence type="predicted"/>
<organism evidence="3 4">
    <name type="scientific">Bacteroides reticulotermitis</name>
    <dbReference type="NCBI Taxonomy" id="1133319"/>
    <lineage>
        <taxon>Bacteria</taxon>
        <taxon>Pseudomonadati</taxon>
        <taxon>Bacteroidota</taxon>
        <taxon>Bacteroidia</taxon>
        <taxon>Bacteroidales</taxon>
        <taxon>Bacteroidaceae</taxon>
        <taxon>Bacteroides</taxon>
    </lineage>
</organism>
<evidence type="ECO:0000313" key="4">
    <source>
        <dbReference type="Proteomes" id="UP000560658"/>
    </source>
</evidence>
<dbReference type="InterPro" id="IPR029140">
    <property type="entry name" value="Mfa1_C"/>
</dbReference>
<dbReference type="Pfam" id="PF15495">
    <property type="entry name" value="Fimbrillin_C"/>
    <property type="match status" value="1"/>
</dbReference>
<gene>
    <name evidence="3" type="ORF">GGR06_001206</name>
</gene>
<dbReference type="InterPro" id="IPR047786">
    <property type="entry name" value="Mfa1_fim"/>
</dbReference>
<keyword evidence="4" id="KW-1185">Reference proteome</keyword>
<dbReference type="Gene3D" id="2.60.40.3690">
    <property type="match status" value="1"/>
</dbReference>
<evidence type="ECO:0000259" key="2">
    <source>
        <dbReference type="Pfam" id="PF15495"/>
    </source>
</evidence>
<name>A0A840D1F9_9BACE</name>
<keyword evidence="1" id="KW-0732">Signal</keyword>
<dbReference type="RefSeq" id="WP_044165606.1">
    <property type="nucleotide sequence ID" value="NZ_JACIER010000004.1"/>
</dbReference>
<feature type="domain" description="Minor fimbrium subunit Mfa1 C-terminal" evidence="2">
    <location>
        <begin position="412"/>
        <end position="489"/>
    </location>
</feature>
<dbReference type="PROSITE" id="PS51257">
    <property type="entry name" value="PROKAR_LIPOPROTEIN"/>
    <property type="match status" value="1"/>
</dbReference>
<accession>A0A840D1F9</accession>
<dbReference type="NCBIfam" id="NF038041">
    <property type="entry name" value="fim_Mfa1_fam"/>
    <property type="match status" value="1"/>
</dbReference>